<keyword evidence="1 5" id="KW-0547">Nucleotide-binding</keyword>
<evidence type="ECO:0000256" key="1">
    <source>
        <dbReference type="ARBA" id="ARBA00022741"/>
    </source>
</evidence>
<keyword evidence="4 5" id="KW-0694">RNA-binding</keyword>
<evidence type="ECO:0000256" key="3">
    <source>
        <dbReference type="ARBA" id="ARBA00022840"/>
    </source>
</evidence>
<reference evidence="9" key="1">
    <citation type="submission" date="2022-11" db="UniProtKB">
        <authorList>
            <consortium name="WormBaseParasite"/>
        </authorList>
    </citation>
    <scope>IDENTIFICATION</scope>
</reference>
<dbReference type="WBParaSite" id="PgR118_g002_t02">
    <property type="protein sequence ID" value="PgR118_g002_t02"/>
    <property type="gene ID" value="PgR118_g002"/>
</dbReference>
<name>A0A915CCU7_PARUN</name>
<dbReference type="Proteomes" id="UP000887569">
    <property type="component" value="Unplaced"/>
</dbReference>
<dbReference type="InterPro" id="IPR001650">
    <property type="entry name" value="Helicase_C-like"/>
</dbReference>
<evidence type="ECO:0000256" key="5">
    <source>
        <dbReference type="RuleBase" id="RU365068"/>
    </source>
</evidence>
<dbReference type="EC" id="3.6.4.13" evidence="5"/>
<dbReference type="SUPFAM" id="SSF52540">
    <property type="entry name" value="P-loop containing nucleoside triphosphate hydrolases"/>
    <property type="match status" value="1"/>
</dbReference>
<dbReference type="InterPro" id="IPR011545">
    <property type="entry name" value="DEAD/DEAH_box_helicase_dom"/>
</dbReference>
<feature type="domain" description="Helicase C-terminal" evidence="7">
    <location>
        <begin position="365"/>
        <end position="518"/>
    </location>
</feature>
<dbReference type="GO" id="GO:0003723">
    <property type="term" value="F:RNA binding"/>
    <property type="evidence" value="ECO:0007669"/>
    <property type="project" value="UniProtKB-UniRule"/>
</dbReference>
<evidence type="ECO:0000256" key="2">
    <source>
        <dbReference type="ARBA" id="ARBA00022801"/>
    </source>
</evidence>
<dbReference type="PROSITE" id="PS51194">
    <property type="entry name" value="HELICASE_CTER"/>
    <property type="match status" value="1"/>
</dbReference>
<accession>A0A915CCU7</accession>
<evidence type="ECO:0000313" key="9">
    <source>
        <dbReference type="WBParaSite" id="PgR118_g002_t02"/>
    </source>
</evidence>
<evidence type="ECO:0000259" key="7">
    <source>
        <dbReference type="PROSITE" id="PS51194"/>
    </source>
</evidence>
<dbReference type="AlphaFoldDB" id="A0A915CCU7"/>
<dbReference type="InterPro" id="IPR027417">
    <property type="entry name" value="P-loop_NTPase"/>
</dbReference>
<dbReference type="PROSITE" id="PS51192">
    <property type="entry name" value="HELICASE_ATP_BIND_1"/>
    <property type="match status" value="1"/>
</dbReference>
<comment type="similarity">
    <text evidence="5">Belongs to the DEAD box helicase family.</text>
</comment>
<comment type="domain">
    <text evidence="5">The Q motif is unique to and characteristic of the DEAD box family of RNA helicases and controls ATP binding and hydrolysis.</text>
</comment>
<keyword evidence="5" id="KW-0347">Helicase</keyword>
<evidence type="ECO:0000313" key="8">
    <source>
        <dbReference type="Proteomes" id="UP000887569"/>
    </source>
</evidence>
<keyword evidence="2 5" id="KW-0378">Hydrolase</keyword>
<keyword evidence="8" id="KW-1185">Reference proteome</keyword>
<dbReference type="GO" id="GO:0005524">
    <property type="term" value="F:ATP binding"/>
    <property type="evidence" value="ECO:0007669"/>
    <property type="project" value="UniProtKB-UniRule"/>
</dbReference>
<feature type="domain" description="Helicase ATP-binding" evidence="6">
    <location>
        <begin position="136"/>
        <end position="321"/>
    </location>
</feature>
<dbReference type="SMART" id="SM00487">
    <property type="entry name" value="DEXDc"/>
    <property type="match status" value="1"/>
</dbReference>
<dbReference type="Pfam" id="PF00270">
    <property type="entry name" value="DEAD"/>
    <property type="match status" value="1"/>
</dbReference>
<dbReference type="GO" id="GO:0016787">
    <property type="term" value="F:hydrolase activity"/>
    <property type="evidence" value="ECO:0007669"/>
    <property type="project" value="UniProtKB-KW"/>
</dbReference>
<proteinExistence type="inferred from homology"/>
<dbReference type="Pfam" id="PF00271">
    <property type="entry name" value="Helicase_C"/>
    <property type="match status" value="1"/>
</dbReference>
<dbReference type="GO" id="GO:0003724">
    <property type="term" value="F:RNA helicase activity"/>
    <property type="evidence" value="ECO:0007669"/>
    <property type="project" value="UniProtKB-EC"/>
</dbReference>
<protein>
    <recommendedName>
        <fullName evidence="5">ATP-dependent RNA helicase</fullName>
        <ecNumber evidence="5">3.6.4.13</ecNumber>
    </recommendedName>
</protein>
<keyword evidence="3 5" id="KW-0067">ATP-binding</keyword>
<comment type="catalytic activity">
    <reaction evidence="5">
        <text>ATP + H2O = ADP + phosphate + H(+)</text>
        <dbReference type="Rhea" id="RHEA:13065"/>
        <dbReference type="ChEBI" id="CHEBI:15377"/>
        <dbReference type="ChEBI" id="CHEBI:15378"/>
        <dbReference type="ChEBI" id="CHEBI:30616"/>
        <dbReference type="ChEBI" id="CHEBI:43474"/>
        <dbReference type="ChEBI" id="CHEBI:456216"/>
        <dbReference type="EC" id="3.6.4.13"/>
    </reaction>
</comment>
<dbReference type="PANTHER" id="PTHR24031">
    <property type="entry name" value="RNA HELICASE"/>
    <property type="match status" value="1"/>
</dbReference>
<organism evidence="8 9">
    <name type="scientific">Parascaris univalens</name>
    <name type="common">Nematode worm</name>
    <dbReference type="NCBI Taxonomy" id="6257"/>
    <lineage>
        <taxon>Eukaryota</taxon>
        <taxon>Metazoa</taxon>
        <taxon>Ecdysozoa</taxon>
        <taxon>Nematoda</taxon>
        <taxon>Chromadorea</taxon>
        <taxon>Rhabditida</taxon>
        <taxon>Spirurina</taxon>
        <taxon>Ascaridomorpha</taxon>
        <taxon>Ascaridoidea</taxon>
        <taxon>Ascarididae</taxon>
        <taxon>Parascaris</taxon>
    </lineage>
</organism>
<comment type="function">
    <text evidence="5">RNA helicase.</text>
</comment>
<evidence type="ECO:0000259" key="6">
    <source>
        <dbReference type="PROSITE" id="PS51192"/>
    </source>
</evidence>
<dbReference type="CDD" id="cd18787">
    <property type="entry name" value="SF2_C_DEAD"/>
    <property type="match status" value="1"/>
</dbReference>
<sequence length="563" mass="63488">MESKKKRKKRIRNYSSGDDGIDETMIDEIDSTAIANQSVSYKEEDDEIVENIPTNDSLYKILGEESFNTTKKISVTSKWIRSGTNFPANLSDENLAELDAVSGLHRSLMETLKNNIKKWFPVQHSLLPHLIAESKHTSILPPRDLAISAPTGSGKTLCYILPILNSLSYTVAPSIHALIVAPIQNLVTQIEAEFKKFDAFGIQTALLCGNHDVNAERRQLKRARVVFATPGRLMEHLVDPLSSIDVSHLRYLIIDEADRMSQTARLEWLDALEQAAHLTGGWTSVDDLLSARHVQKILVSATLSRDVEKLHIWKLRYPRLFKASAEYSEEVKNATSIGDVDQIDGAALLPSSLSHHVVICELRMKPLALYVEIQNKPLWKRILVFVNNKLASRRLAILLKVLSADVYRVEELSSNLFGRRRQKVLNRFKKGSTRVLISSDVLSRGIDVQDVDAVINYDKPISERLFIHRVGRTARCGKPGTAISLTTSGERKDLESMLSKTGCWRDVGETVFEIDDEDPLQGRYRSALATLKDIVEKRDDKVNAFSKKRRGRVKMKRKERNAS</sequence>
<dbReference type="SMART" id="SM00490">
    <property type="entry name" value="HELICc"/>
    <property type="match status" value="1"/>
</dbReference>
<dbReference type="InterPro" id="IPR014001">
    <property type="entry name" value="Helicase_ATP-bd"/>
</dbReference>
<evidence type="ECO:0000256" key="4">
    <source>
        <dbReference type="ARBA" id="ARBA00022884"/>
    </source>
</evidence>
<dbReference type="CDD" id="cd17956">
    <property type="entry name" value="DEADc_DDX51"/>
    <property type="match status" value="1"/>
</dbReference>
<dbReference type="Gene3D" id="3.40.50.300">
    <property type="entry name" value="P-loop containing nucleotide triphosphate hydrolases"/>
    <property type="match status" value="2"/>
</dbReference>